<dbReference type="EMBL" id="BSYI01000003">
    <property type="protein sequence ID" value="GMG81320.1"/>
    <property type="molecule type" value="Genomic_DNA"/>
</dbReference>
<dbReference type="CDD" id="cd00071">
    <property type="entry name" value="GMPK"/>
    <property type="match status" value="1"/>
</dbReference>
<feature type="domain" description="Guanylate kinase-like" evidence="10">
    <location>
        <begin position="6"/>
        <end position="186"/>
    </location>
</feature>
<organism evidence="11 12">
    <name type="scientific">Paralimibaculum aggregatum</name>
    <dbReference type="NCBI Taxonomy" id="3036245"/>
    <lineage>
        <taxon>Bacteria</taxon>
        <taxon>Pseudomonadati</taxon>
        <taxon>Pseudomonadota</taxon>
        <taxon>Alphaproteobacteria</taxon>
        <taxon>Rhodobacterales</taxon>
        <taxon>Paracoccaceae</taxon>
        <taxon>Paralimibaculum</taxon>
    </lineage>
</organism>
<proteinExistence type="inferred from homology"/>
<dbReference type="PANTHER" id="PTHR23117:SF13">
    <property type="entry name" value="GUANYLATE KINASE"/>
    <property type="match status" value="1"/>
</dbReference>
<dbReference type="PROSITE" id="PS00856">
    <property type="entry name" value="GUANYLATE_KINASE_1"/>
    <property type="match status" value="1"/>
</dbReference>
<dbReference type="SMART" id="SM00072">
    <property type="entry name" value="GuKc"/>
    <property type="match status" value="1"/>
</dbReference>
<feature type="binding site" evidence="9">
    <location>
        <begin position="13"/>
        <end position="20"/>
    </location>
    <ligand>
        <name>ATP</name>
        <dbReference type="ChEBI" id="CHEBI:30616"/>
    </ligand>
</feature>
<keyword evidence="9" id="KW-0963">Cytoplasm</keyword>
<keyword evidence="6 9" id="KW-0418">Kinase</keyword>
<dbReference type="InterPro" id="IPR008145">
    <property type="entry name" value="GK/Ca_channel_bsu"/>
</dbReference>
<protein>
    <recommendedName>
        <fullName evidence="3 9">Guanylate kinase</fullName>
        <ecNumber evidence="2 9">2.7.4.8</ecNumber>
    </recommendedName>
    <alternativeName>
        <fullName evidence="8 9">GMP kinase</fullName>
    </alternativeName>
</protein>
<dbReference type="GO" id="GO:0016301">
    <property type="term" value="F:kinase activity"/>
    <property type="evidence" value="ECO:0007669"/>
    <property type="project" value="UniProtKB-KW"/>
</dbReference>
<dbReference type="PROSITE" id="PS50052">
    <property type="entry name" value="GUANYLATE_KINASE_2"/>
    <property type="match status" value="1"/>
</dbReference>
<accession>A0ABQ6LGH4</accession>
<comment type="catalytic activity">
    <reaction evidence="9">
        <text>GMP + ATP = GDP + ADP</text>
        <dbReference type="Rhea" id="RHEA:20780"/>
        <dbReference type="ChEBI" id="CHEBI:30616"/>
        <dbReference type="ChEBI" id="CHEBI:58115"/>
        <dbReference type="ChEBI" id="CHEBI:58189"/>
        <dbReference type="ChEBI" id="CHEBI:456216"/>
        <dbReference type="EC" id="2.7.4.8"/>
    </reaction>
</comment>
<dbReference type="NCBIfam" id="TIGR03263">
    <property type="entry name" value="guanyl_kin"/>
    <property type="match status" value="1"/>
</dbReference>
<evidence type="ECO:0000256" key="2">
    <source>
        <dbReference type="ARBA" id="ARBA00012961"/>
    </source>
</evidence>
<dbReference type="InterPro" id="IPR008144">
    <property type="entry name" value="Guanylate_kin-like_dom"/>
</dbReference>
<dbReference type="SUPFAM" id="SSF52540">
    <property type="entry name" value="P-loop containing nucleoside triphosphate hydrolases"/>
    <property type="match status" value="1"/>
</dbReference>
<evidence type="ECO:0000256" key="4">
    <source>
        <dbReference type="ARBA" id="ARBA00022679"/>
    </source>
</evidence>
<keyword evidence="7 9" id="KW-0067">ATP-binding</keyword>
<reference evidence="11 12" key="1">
    <citation type="submission" date="2023-04" db="EMBL/GenBank/DDBJ databases">
        <title>Marinoamorphus aggregata gen. nov., sp. Nov., isolate from tissue of brittle star Ophioplocus japonicus.</title>
        <authorList>
            <person name="Kawano K."/>
            <person name="Sawayama S."/>
            <person name="Nakagawa S."/>
        </authorList>
    </citation>
    <scope>NUCLEOTIDE SEQUENCE [LARGE SCALE GENOMIC DNA]</scope>
    <source>
        <strain evidence="11 12">NKW23</strain>
    </source>
</reference>
<evidence type="ECO:0000259" key="10">
    <source>
        <dbReference type="PROSITE" id="PS50052"/>
    </source>
</evidence>
<sequence length="221" mass="25535">MRRRRGILFVLSSPSGAGKSTLTRRLLDTDPDFELSISATTRARRAGEIEGKHYFFVSRPEFERMVAQDEMLEHAEVFDNRYGTPRAPVENAIRSGRDVLFDVDWQGAQQLRASDLGQSVVQVFILPPSIAELERRLRARAQDSEAVIARRMAKARDEISHWAEYPYVLVNDDMDRCFEQMTTIIAAERLRWERQSWVFPKVNALYEEFGRRHGQDNGGCR</sequence>
<keyword evidence="5 9" id="KW-0547">Nucleotide-binding</keyword>
<dbReference type="InterPro" id="IPR017665">
    <property type="entry name" value="Guanylate_kinase"/>
</dbReference>
<comment type="similarity">
    <text evidence="1 9">Belongs to the guanylate kinase family.</text>
</comment>
<evidence type="ECO:0000256" key="1">
    <source>
        <dbReference type="ARBA" id="ARBA00005790"/>
    </source>
</evidence>
<name>A0ABQ6LGH4_9RHOB</name>
<dbReference type="EC" id="2.7.4.8" evidence="2 9"/>
<evidence type="ECO:0000313" key="11">
    <source>
        <dbReference type="EMBL" id="GMG81320.1"/>
    </source>
</evidence>
<evidence type="ECO:0000313" key="12">
    <source>
        <dbReference type="Proteomes" id="UP001239909"/>
    </source>
</evidence>
<evidence type="ECO:0000256" key="6">
    <source>
        <dbReference type="ARBA" id="ARBA00022777"/>
    </source>
</evidence>
<comment type="subcellular location">
    <subcellularLocation>
        <location evidence="9">Cytoplasm</location>
    </subcellularLocation>
</comment>
<comment type="function">
    <text evidence="9">Essential for recycling GMP and indirectly, cGMP.</text>
</comment>
<evidence type="ECO:0000256" key="3">
    <source>
        <dbReference type="ARBA" id="ARBA00016296"/>
    </source>
</evidence>
<dbReference type="InterPro" id="IPR027417">
    <property type="entry name" value="P-loop_NTPase"/>
</dbReference>
<comment type="caution">
    <text evidence="11">The sequence shown here is derived from an EMBL/GenBank/DDBJ whole genome shotgun (WGS) entry which is preliminary data.</text>
</comment>
<evidence type="ECO:0000256" key="7">
    <source>
        <dbReference type="ARBA" id="ARBA00022840"/>
    </source>
</evidence>
<dbReference type="InterPro" id="IPR020590">
    <property type="entry name" value="Guanylate_kinase_CS"/>
</dbReference>
<dbReference type="Proteomes" id="UP001239909">
    <property type="component" value="Unassembled WGS sequence"/>
</dbReference>
<keyword evidence="4 9" id="KW-0808">Transferase</keyword>
<dbReference type="Pfam" id="PF00625">
    <property type="entry name" value="Guanylate_kin"/>
    <property type="match status" value="1"/>
</dbReference>
<evidence type="ECO:0000256" key="9">
    <source>
        <dbReference type="HAMAP-Rule" id="MF_00328"/>
    </source>
</evidence>
<dbReference type="Gene3D" id="3.40.50.300">
    <property type="entry name" value="P-loop containing nucleotide triphosphate hydrolases"/>
    <property type="match status" value="1"/>
</dbReference>
<gene>
    <name evidence="9 11" type="primary">gmk</name>
    <name evidence="11" type="ORF">LNKW23_05330</name>
</gene>
<dbReference type="Gene3D" id="3.30.63.10">
    <property type="entry name" value="Guanylate Kinase phosphate binding domain"/>
    <property type="match status" value="1"/>
</dbReference>
<dbReference type="PANTHER" id="PTHR23117">
    <property type="entry name" value="GUANYLATE KINASE-RELATED"/>
    <property type="match status" value="1"/>
</dbReference>
<dbReference type="HAMAP" id="MF_00328">
    <property type="entry name" value="Guanylate_kinase"/>
    <property type="match status" value="1"/>
</dbReference>
<evidence type="ECO:0000256" key="5">
    <source>
        <dbReference type="ARBA" id="ARBA00022741"/>
    </source>
</evidence>
<evidence type="ECO:0000256" key="8">
    <source>
        <dbReference type="ARBA" id="ARBA00030128"/>
    </source>
</evidence>
<keyword evidence="12" id="KW-1185">Reference proteome</keyword>